<dbReference type="AlphaFoldDB" id="A0A5N5STC6"/>
<evidence type="ECO:0000313" key="2">
    <source>
        <dbReference type="Proteomes" id="UP000326759"/>
    </source>
</evidence>
<sequence length="68" mass="8002">METMTTNIHNLLEETPCQFEYNRWLLILKMNTYIACTLTEAFENKFNKPSTDIALMGRKGEKDLKLMN</sequence>
<keyword evidence="2" id="KW-1185">Reference proteome</keyword>
<comment type="caution">
    <text evidence="1">The sequence shown here is derived from an EMBL/GenBank/DDBJ whole genome shotgun (WGS) entry which is preliminary data.</text>
</comment>
<dbReference type="Proteomes" id="UP000326759">
    <property type="component" value="Unassembled WGS sequence"/>
</dbReference>
<evidence type="ECO:0000313" key="1">
    <source>
        <dbReference type="EMBL" id="KAB7497282.1"/>
    </source>
</evidence>
<dbReference type="OrthoDB" id="436262at2759"/>
<dbReference type="EMBL" id="SEYY01020473">
    <property type="protein sequence ID" value="KAB7497282.1"/>
    <property type="molecule type" value="Genomic_DNA"/>
</dbReference>
<name>A0A5N5STC6_9CRUS</name>
<protein>
    <submittedName>
        <fullName evidence="1">Uncharacterized protein</fullName>
    </submittedName>
</protein>
<organism evidence="1 2">
    <name type="scientific">Armadillidium nasatum</name>
    <dbReference type="NCBI Taxonomy" id="96803"/>
    <lineage>
        <taxon>Eukaryota</taxon>
        <taxon>Metazoa</taxon>
        <taxon>Ecdysozoa</taxon>
        <taxon>Arthropoda</taxon>
        <taxon>Crustacea</taxon>
        <taxon>Multicrustacea</taxon>
        <taxon>Malacostraca</taxon>
        <taxon>Eumalacostraca</taxon>
        <taxon>Peracarida</taxon>
        <taxon>Isopoda</taxon>
        <taxon>Oniscidea</taxon>
        <taxon>Crinocheta</taxon>
        <taxon>Armadillidiidae</taxon>
        <taxon>Armadillidium</taxon>
    </lineage>
</organism>
<accession>A0A5N5STC6</accession>
<gene>
    <name evidence="1" type="ORF">Anas_08860</name>
</gene>
<reference evidence="1 2" key="1">
    <citation type="journal article" date="2019" name="PLoS Biol.">
        <title>Sex chromosomes control vertical transmission of feminizing Wolbachia symbionts in an isopod.</title>
        <authorList>
            <person name="Becking T."/>
            <person name="Chebbi M.A."/>
            <person name="Giraud I."/>
            <person name="Moumen B."/>
            <person name="Laverre T."/>
            <person name="Caubet Y."/>
            <person name="Peccoud J."/>
            <person name="Gilbert C."/>
            <person name="Cordaux R."/>
        </authorList>
    </citation>
    <scope>NUCLEOTIDE SEQUENCE [LARGE SCALE GENOMIC DNA]</scope>
    <source>
        <strain evidence="1">ANa2</strain>
        <tissue evidence="1">Whole body excluding digestive tract and cuticle</tissue>
    </source>
</reference>
<proteinExistence type="predicted"/>